<sequence>MKNWKLILGILLVAGAAGFAAYYQFAGPGGTAKKHISVNIRFGSEKKGLLSDVKFQEIMKSRYGITINGTKMGSLEMSEGAMDNLDGLWPSSELAAELFKNRHPEIQPRTANIFNTPIVLYSWPEITEALIKQGVVEKREDVFYVINMKKLLDLHMRGSSWRDLGLPRQNGQVNIIATDPTKSNSGFLMAGLIAVILNDGAMVGSADLSQHLPEIKKMFAEMGFLEHSTGVLFDKYIKQGQGAFPLVSGYESLIIEFYTAYPSYQDTIKKLVRTLVPEPTVWSDHPFIALTENGQTLLDALQDPEIQALAWERYGFRSGVMGINNDPAILKEIGLPPTIDTVTRMPPPPVMESMLEALRY</sequence>
<protein>
    <recommendedName>
        <fullName evidence="3">Extracellular solute-binding protein</fullName>
    </recommendedName>
</protein>
<dbReference type="RefSeq" id="WP_073478162.1">
    <property type="nucleotide sequence ID" value="NZ_FQZU01000034.1"/>
</dbReference>
<dbReference type="AlphaFoldDB" id="A0A1M6VK32"/>
<dbReference type="STRING" id="1121393.SAMN02745216_04139"/>
<evidence type="ECO:0000313" key="1">
    <source>
        <dbReference type="EMBL" id="SHK81850.1"/>
    </source>
</evidence>
<dbReference type="EMBL" id="FQZU01000034">
    <property type="protein sequence ID" value="SHK81850.1"/>
    <property type="molecule type" value="Genomic_DNA"/>
</dbReference>
<name>A0A1M6VK32_9BACT</name>
<dbReference type="SUPFAM" id="SSF53850">
    <property type="entry name" value="Periplasmic binding protein-like II"/>
    <property type="match status" value="1"/>
</dbReference>
<evidence type="ECO:0008006" key="3">
    <source>
        <dbReference type="Google" id="ProtNLM"/>
    </source>
</evidence>
<organism evidence="1 2">
    <name type="scientific">Desulfatibacillum alkenivorans DSM 16219</name>
    <dbReference type="NCBI Taxonomy" id="1121393"/>
    <lineage>
        <taxon>Bacteria</taxon>
        <taxon>Pseudomonadati</taxon>
        <taxon>Thermodesulfobacteriota</taxon>
        <taxon>Desulfobacteria</taxon>
        <taxon>Desulfobacterales</taxon>
        <taxon>Desulfatibacillaceae</taxon>
        <taxon>Desulfatibacillum</taxon>
    </lineage>
</organism>
<reference evidence="2" key="1">
    <citation type="submission" date="2016-11" db="EMBL/GenBank/DDBJ databases">
        <authorList>
            <person name="Varghese N."/>
            <person name="Submissions S."/>
        </authorList>
    </citation>
    <scope>NUCLEOTIDE SEQUENCE [LARGE SCALE GENOMIC DNA]</scope>
    <source>
        <strain evidence="2">DSM 16219</strain>
    </source>
</reference>
<dbReference type="OrthoDB" id="5418945at2"/>
<dbReference type="Proteomes" id="UP000183994">
    <property type="component" value="Unassembled WGS sequence"/>
</dbReference>
<gene>
    <name evidence="1" type="ORF">SAMN02745216_04139</name>
</gene>
<keyword evidence="2" id="KW-1185">Reference proteome</keyword>
<evidence type="ECO:0000313" key="2">
    <source>
        <dbReference type="Proteomes" id="UP000183994"/>
    </source>
</evidence>
<proteinExistence type="predicted"/>
<accession>A0A1M6VK32</accession>